<keyword evidence="3 8" id="KW-0963">Cytoplasm</keyword>
<dbReference type="AlphaFoldDB" id="A0A3M7R6S3"/>
<keyword evidence="4 9" id="KW-0853">WD repeat</keyword>
<dbReference type="InterPro" id="IPR001680">
    <property type="entry name" value="WD40_rpt"/>
</dbReference>
<evidence type="ECO:0000256" key="5">
    <source>
        <dbReference type="ARBA" id="ARBA00022737"/>
    </source>
</evidence>
<keyword evidence="11" id="KW-1185">Reference proteome</keyword>
<dbReference type="PANTHER" id="PTHR10709">
    <property type="entry name" value="ACTIN-RELATED PROTEIN 2/3 COMPLEX SUBUNIT 1"/>
    <property type="match status" value="1"/>
</dbReference>
<name>A0A3M7R6S3_BRAPC</name>
<evidence type="ECO:0000256" key="7">
    <source>
        <dbReference type="ARBA" id="ARBA00023212"/>
    </source>
</evidence>
<dbReference type="GO" id="GO:0034314">
    <property type="term" value="P:Arp2/3 complex-mediated actin nucleation"/>
    <property type="evidence" value="ECO:0007669"/>
    <property type="project" value="UniProtKB-UniRule"/>
</dbReference>
<dbReference type="GO" id="GO:0051015">
    <property type="term" value="F:actin filament binding"/>
    <property type="evidence" value="ECO:0007669"/>
    <property type="project" value="TreeGrafter"/>
</dbReference>
<dbReference type="PROSITE" id="PS50082">
    <property type="entry name" value="WD_REPEATS_2"/>
    <property type="match status" value="1"/>
</dbReference>
<dbReference type="OrthoDB" id="406844at2759"/>
<proteinExistence type="inferred from homology"/>
<protein>
    <recommendedName>
        <fullName evidence="8">Actin-related protein 2/3 complex subunit</fullName>
    </recommendedName>
</protein>
<comment type="subcellular location">
    <subcellularLocation>
        <location evidence="1">Cytoplasm</location>
        <location evidence="1">Cytoskeleton</location>
    </subcellularLocation>
</comment>
<dbReference type="Proteomes" id="UP000276133">
    <property type="component" value="Unassembled WGS sequence"/>
</dbReference>
<evidence type="ECO:0000256" key="4">
    <source>
        <dbReference type="ARBA" id="ARBA00022574"/>
    </source>
</evidence>
<dbReference type="SUPFAM" id="SSF50978">
    <property type="entry name" value="WD40 repeat-like"/>
    <property type="match status" value="1"/>
</dbReference>
<evidence type="ECO:0000256" key="2">
    <source>
        <dbReference type="ARBA" id="ARBA00006260"/>
    </source>
</evidence>
<dbReference type="InterPro" id="IPR036322">
    <property type="entry name" value="WD40_repeat_dom_sf"/>
</dbReference>
<evidence type="ECO:0000256" key="3">
    <source>
        <dbReference type="ARBA" id="ARBA00022490"/>
    </source>
</evidence>
<evidence type="ECO:0000256" key="1">
    <source>
        <dbReference type="ARBA" id="ARBA00004245"/>
    </source>
</evidence>
<accession>A0A3M7R6S3</accession>
<evidence type="ECO:0000256" key="9">
    <source>
        <dbReference type="PROSITE-ProRule" id="PRU00221"/>
    </source>
</evidence>
<dbReference type="PANTHER" id="PTHR10709:SF2">
    <property type="entry name" value="ACTIN-RELATED PROTEIN 2_3 COMPLEX SUBUNIT"/>
    <property type="match status" value="1"/>
</dbReference>
<dbReference type="PIRSF" id="PIRSF038093">
    <property type="entry name" value="ARP2/3_su1"/>
    <property type="match status" value="1"/>
</dbReference>
<feature type="repeat" description="WD" evidence="9">
    <location>
        <begin position="50"/>
        <end position="84"/>
    </location>
</feature>
<dbReference type="Gene3D" id="2.130.10.10">
    <property type="entry name" value="YVTN repeat-like/Quinoprotein amine dehydrogenase"/>
    <property type="match status" value="1"/>
</dbReference>
<comment type="similarity">
    <text evidence="2 8">Belongs to the WD repeat ARPC1 family.</text>
</comment>
<organism evidence="10 11">
    <name type="scientific">Brachionus plicatilis</name>
    <name type="common">Marine rotifer</name>
    <name type="synonym">Brachionus muelleri</name>
    <dbReference type="NCBI Taxonomy" id="10195"/>
    <lineage>
        <taxon>Eukaryota</taxon>
        <taxon>Metazoa</taxon>
        <taxon>Spiralia</taxon>
        <taxon>Gnathifera</taxon>
        <taxon>Rotifera</taxon>
        <taxon>Eurotatoria</taxon>
        <taxon>Monogononta</taxon>
        <taxon>Pseudotrocha</taxon>
        <taxon>Ploima</taxon>
        <taxon>Brachionidae</taxon>
        <taxon>Brachionus</taxon>
    </lineage>
</organism>
<sequence length="373" mass="41700">MADLLNLSLNSSISCHAWNRDRTQLAISLNSKEVYIYSKSDNTWQLAQTLTEHSARVLSIDWAPQSNRIVTCGSDKNAYVWSLDGRVWKPELVVLRVQRAATCVKWSPNEKKFAVGCGSRCICVCYFEPLQQFWVAKHIKKQLRSTTLCLDWHPNNALLAAGGSDFKCRIFGAHIPDVDGPLTETSRWATSIKAADCIHEFSTNNSGWVYSCGFNFDGNILAFVSHDSTIYMVDCTRNPQELVSQRTPFLPFLSMKFISNTSIIVAGHDCVPLVYGLSGNKISLLEKLDVSPTKQKSSVATAKDLFGNRERINMDQSVNTTINSIHQNSINDVKILNQSGTKVTQVSTTGLDGNIVIWDLEALEKRFGNLRIR</sequence>
<gene>
    <name evidence="10" type="ORF">BpHYR1_021158</name>
</gene>
<dbReference type="STRING" id="10195.A0A3M7R6S3"/>
<reference evidence="10 11" key="1">
    <citation type="journal article" date="2018" name="Sci. Rep.">
        <title>Genomic signatures of local adaptation to the degree of environmental predictability in rotifers.</title>
        <authorList>
            <person name="Franch-Gras L."/>
            <person name="Hahn C."/>
            <person name="Garcia-Roger E.M."/>
            <person name="Carmona M.J."/>
            <person name="Serra M."/>
            <person name="Gomez A."/>
        </authorList>
    </citation>
    <scope>NUCLEOTIDE SEQUENCE [LARGE SCALE GENOMIC DNA]</scope>
    <source>
        <strain evidence="10">HYR1</strain>
    </source>
</reference>
<keyword evidence="7 8" id="KW-0206">Cytoskeleton</keyword>
<evidence type="ECO:0000256" key="8">
    <source>
        <dbReference type="PIRNR" id="PIRNR038093"/>
    </source>
</evidence>
<dbReference type="InterPro" id="IPR015943">
    <property type="entry name" value="WD40/YVTN_repeat-like_dom_sf"/>
</dbReference>
<keyword evidence="5" id="KW-0677">Repeat</keyword>
<dbReference type="PROSITE" id="PS50294">
    <property type="entry name" value="WD_REPEATS_REGION"/>
    <property type="match status" value="1"/>
</dbReference>
<comment type="caution">
    <text evidence="10">The sequence shown here is derived from an EMBL/GenBank/DDBJ whole genome shotgun (WGS) entry which is preliminary data.</text>
</comment>
<dbReference type="SMART" id="SM00320">
    <property type="entry name" value="WD40"/>
    <property type="match status" value="5"/>
</dbReference>
<dbReference type="EMBL" id="REGN01004069">
    <property type="protein sequence ID" value="RNA19332.1"/>
    <property type="molecule type" value="Genomic_DNA"/>
</dbReference>
<evidence type="ECO:0000313" key="11">
    <source>
        <dbReference type="Proteomes" id="UP000276133"/>
    </source>
</evidence>
<evidence type="ECO:0000256" key="6">
    <source>
        <dbReference type="ARBA" id="ARBA00023203"/>
    </source>
</evidence>
<evidence type="ECO:0000313" key="10">
    <source>
        <dbReference type="EMBL" id="RNA19332.1"/>
    </source>
</evidence>
<dbReference type="GO" id="GO:0005885">
    <property type="term" value="C:Arp2/3 protein complex"/>
    <property type="evidence" value="ECO:0007669"/>
    <property type="project" value="UniProtKB-UniRule"/>
</dbReference>
<dbReference type="InterPro" id="IPR017383">
    <property type="entry name" value="ARPC1"/>
</dbReference>
<comment type="function">
    <text evidence="8">Functions as component of the Arp2/3 complex which is involved in regulation of actin polymerization and together with an activating nucleation-promoting factor (NPF) mediates the formation of branched actin networks.</text>
</comment>
<keyword evidence="6 8" id="KW-0009">Actin-binding</keyword>
<dbReference type="Pfam" id="PF00400">
    <property type="entry name" value="WD40"/>
    <property type="match status" value="3"/>
</dbReference>